<dbReference type="EMBL" id="CAACVI010000034">
    <property type="protein sequence ID" value="VEN74636.1"/>
    <property type="molecule type" value="Genomic_DNA"/>
</dbReference>
<dbReference type="Gene3D" id="3.90.550.10">
    <property type="entry name" value="Spore Coat Polysaccharide Biosynthesis Protein SpsA, Chain A"/>
    <property type="match status" value="1"/>
</dbReference>
<evidence type="ECO:0008006" key="2">
    <source>
        <dbReference type="Google" id="ProtNLM"/>
    </source>
</evidence>
<proteinExistence type="predicted"/>
<name>A0A484HM22_9BACT</name>
<protein>
    <recommendedName>
        <fullName evidence="2">Nucleotide-diphospho-sugar transferase domain-containing protein</fullName>
    </recommendedName>
</protein>
<evidence type="ECO:0000313" key="1">
    <source>
        <dbReference type="EMBL" id="VEN74636.1"/>
    </source>
</evidence>
<reference evidence="1" key="1">
    <citation type="submission" date="2019-01" db="EMBL/GenBank/DDBJ databases">
        <authorList>
            <consortium name="Genoscope - CEA"/>
            <person name="William W."/>
        </authorList>
    </citation>
    <scope>NUCLEOTIDE SEQUENCE</scope>
    <source>
        <strain evidence="1">CR-1</strain>
    </source>
</reference>
<dbReference type="AlphaFoldDB" id="A0A484HM22"/>
<dbReference type="InterPro" id="IPR029044">
    <property type="entry name" value="Nucleotide-diphossugar_trans"/>
</dbReference>
<organism evidence="1">
    <name type="scientific">uncultured Desulfobacteraceae bacterium</name>
    <dbReference type="NCBI Taxonomy" id="218296"/>
    <lineage>
        <taxon>Bacteria</taxon>
        <taxon>Pseudomonadati</taxon>
        <taxon>Thermodesulfobacteriota</taxon>
        <taxon>Desulfobacteria</taxon>
        <taxon>Desulfobacterales</taxon>
        <taxon>Desulfobacteraceae</taxon>
        <taxon>environmental samples</taxon>
    </lineage>
</organism>
<dbReference type="SUPFAM" id="SSF53448">
    <property type="entry name" value="Nucleotide-diphospho-sugar transferases"/>
    <property type="match status" value="1"/>
</dbReference>
<gene>
    <name evidence="1" type="ORF">EPICR_40221</name>
</gene>
<sequence length="305" mass="35074">MKKHCFCFVCQKGMIEIQAVLLALSLSRHVRCPYEMVVGIPPDRPGKPVMEILEELKAKMADIKTPVKNYHYGNKFPLFIKSPGLSEADCYVFLDSDILCLREFYGIKNMKSHDIGVRMAGCGDFHNKKQTNQDLIMNPAVWEPIYRSFGLPVPNERWVEPKTKKPTLPYFNAGFIAVKKGSRFPEKWLEAALKIEQDKNIDPVYKRPWLDQIAMSIAIRLLKLRCQAMGSEYNSYSKEHGKAIFFHYHRFENMLRIPRAVSLARDILTGRPRLVEMIRGIRETSGSTASKKTLNDLQGLENLLH</sequence>
<accession>A0A484HM22</accession>